<keyword evidence="1" id="KW-0805">Transcription regulation</keyword>
<dbReference type="KEGG" id="jar:G7057_11645"/>
<proteinExistence type="predicted"/>
<dbReference type="EMBL" id="CP049740">
    <property type="protein sequence ID" value="QII83211.1"/>
    <property type="molecule type" value="Genomic_DNA"/>
</dbReference>
<protein>
    <submittedName>
        <fullName evidence="5">Helix-turn-helix transcriptional regulator</fullName>
    </submittedName>
</protein>
<dbReference type="InterPro" id="IPR002577">
    <property type="entry name" value="HTH_HxlR"/>
</dbReference>
<dbReference type="GO" id="GO:0003677">
    <property type="term" value="F:DNA binding"/>
    <property type="evidence" value="ECO:0007669"/>
    <property type="project" value="UniProtKB-KW"/>
</dbReference>
<dbReference type="InterPro" id="IPR036390">
    <property type="entry name" value="WH_DNA-bd_sf"/>
</dbReference>
<dbReference type="Gene3D" id="1.10.10.10">
    <property type="entry name" value="Winged helix-like DNA-binding domain superfamily/Winged helix DNA-binding domain"/>
    <property type="match status" value="1"/>
</dbReference>
<gene>
    <name evidence="5" type="ORF">G7057_11645</name>
</gene>
<organism evidence="5 6">
    <name type="scientific">Jeotgalibaca arthritidis</name>
    <dbReference type="NCBI Taxonomy" id="1868794"/>
    <lineage>
        <taxon>Bacteria</taxon>
        <taxon>Bacillati</taxon>
        <taxon>Bacillota</taxon>
        <taxon>Bacilli</taxon>
        <taxon>Lactobacillales</taxon>
        <taxon>Carnobacteriaceae</taxon>
        <taxon>Jeotgalibaca</taxon>
    </lineage>
</organism>
<evidence type="ECO:0000259" key="4">
    <source>
        <dbReference type="PROSITE" id="PS51118"/>
    </source>
</evidence>
<dbReference type="SUPFAM" id="SSF46785">
    <property type="entry name" value="Winged helix' DNA-binding domain"/>
    <property type="match status" value="1"/>
</dbReference>
<feature type="domain" description="HTH hxlR-type" evidence="4">
    <location>
        <begin position="9"/>
        <end position="108"/>
    </location>
</feature>
<dbReference type="PANTHER" id="PTHR33204">
    <property type="entry name" value="TRANSCRIPTIONAL REGULATOR, MARR FAMILY"/>
    <property type="match status" value="1"/>
</dbReference>
<dbReference type="AlphaFoldDB" id="A0A6G7KDB1"/>
<sequence>MILSGDCICPRFEKTFTILGKKWTGLIIEVLLVDNRRFKDISEQISGVSDRVLVERLKELEEEGIVLRTENEEGPIKVMYSLTEKGRSLEKVMAEIQTWADKWICVEA</sequence>
<name>A0A6G7KDB1_9LACT</name>
<evidence type="ECO:0000256" key="3">
    <source>
        <dbReference type="ARBA" id="ARBA00023163"/>
    </source>
</evidence>
<evidence type="ECO:0000313" key="5">
    <source>
        <dbReference type="EMBL" id="QII83211.1"/>
    </source>
</evidence>
<reference evidence="5 6" key="1">
    <citation type="journal article" date="2017" name="Int. J. Syst. Evol. Microbiol.">
        <title>Jeotgalibaca porci sp. nov. and Jeotgalibaca arthritidis sp. nov., isolated from pigs, and emended description of the genus Jeotgalibaca.</title>
        <authorList>
            <person name="Zamora L."/>
            <person name="Perez-Sancho M."/>
            <person name="Dominguez L."/>
            <person name="Fernandez-Garayzabal J.F."/>
            <person name="Vela A.I."/>
        </authorList>
    </citation>
    <scope>NUCLEOTIDE SEQUENCE [LARGE SCALE GENOMIC DNA]</scope>
    <source>
        <strain evidence="5 6">CECT 9157</strain>
    </source>
</reference>
<dbReference type="InterPro" id="IPR036388">
    <property type="entry name" value="WH-like_DNA-bd_sf"/>
</dbReference>
<dbReference type="PROSITE" id="PS51118">
    <property type="entry name" value="HTH_HXLR"/>
    <property type="match status" value="1"/>
</dbReference>
<keyword evidence="2" id="KW-0238">DNA-binding</keyword>
<dbReference type="Proteomes" id="UP000501451">
    <property type="component" value="Chromosome"/>
</dbReference>
<dbReference type="RefSeq" id="WP_166164251.1">
    <property type="nucleotide sequence ID" value="NZ_CP049740.1"/>
</dbReference>
<dbReference type="PANTHER" id="PTHR33204:SF37">
    <property type="entry name" value="HTH-TYPE TRANSCRIPTIONAL REGULATOR YODB"/>
    <property type="match status" value="1"/>
</dbReference>
<dbReference type="Pfam" id="PF01638">
    <property type="entry name" value="HxlR"/>
    <property type="match status" value="1"/>
</dbReference>
<evidence type="ECO:0000256" key="1">
    <source>
        <dbReference type="ARBA" id="ARBA00023015"/>
    </source>
</evidence>
<evidence type="ECO:0000256" key="2">
    <source>
        <dbReference type="ARBA" id="ARBA00023125"/>
    </source>
</evidence>
<keyword evidence="6" id="KW-1185">Reference proteome</keyword>
<keyword evidence="3" id="KW-0804">Transcription</keyword>
<evidence type="ECO:0000313" key="6">
    <source>
        <dbReference type="Proteomes" id="UP000501451"/>
    </source>
</evidence>
<accession>A0A6G7KDB1</accession>